<dbReference type="InterPro" id="IPR052968">
    <property type="entry name" value="Nucleotide_metab_enz"/>
</dbReference>
<sequence>MVEYAVITHTDMDGVGGAGIYALASGEWPRYVYFTEPYKLHRLLGEKLSTIKGVEKLVLIDLGINPGGFPELVGLARELTAKGVSVEWYDHHLWDDEWVSAVSGAGVKLYLDTSTCATGVVYRYYAAGRVNREIAEELVPGVCAGDLWTFDHWRGGWYLRLIRRGDSDSWRLKVMREVFKGRAWASSFTEKVEEAMDGELRALSSVENIVVREADGVRVVAAYENSDVENSFLAAYLLTRYSADVAVIASVDGKLSLRSRSVDVRRVAVKLGGGGHMYASGAKVTIPLSRKLLSIVDKKALLNYVADRVYSALV</sequence>
<dbReference type="EMBL" id="CP003531">
    <property type="protein sequence ID" value="AFK51667.1"/>
    <property type="molecule type" value="Genomic_DNA"/>
</dbReference>
<keyword evidence="3" id="KW-1185">Reference proteome</keyword>
<dbReference type="HOGENOM" id="CLU_076809_0_0_2"/>
<reference evidence="2 3" key="1">
    <citation type="journal article" date="2012" name="J. Bacteriol.">
        <title>Complete genome sequence of the hyperthermophilic cellulolytic Crenarchaeon 'Thermogladius cellulolyticus' 1633.</title>
        <authorList>
            <person name="Mardanov A.V."/>
            <person name="Kochetkova T.V."/>
            <person name="Beletsky A.V."/>
            <person name="Bonch-Osmolovskaya E.A."/>
            <person name="Ravin N.V."/>
            <person name="Skryabin K.G."/>
        </authorList>
    </citation>
    <scope>NUCLEOTIDE SEQUENCE [LARGE SCALE GENOMIC DNA]</scope>
    <source>
        <strain evidence="3">DSM 22663 / VKM B-2946 / 1633</strain>
    </source>
</reference>
<dbReference type="Pfam" id="PF02272">
    <property type="entry name" value="DHHA1"/>
    <property type="match status" value="1"/>
</dbReference>
<dbReference type="Proteomes" id="UP000005270">
    <property type="component" value="Chromosome"/>
</dbReference>
<dbReference type="RefSeq" id="WP_014737917.1">
    <property type="nucleotide sequence ID" value="NC_017954.1"/>
</dbReference>
<organism evidence="2 3">
    <name type="scientific">Thermogladius calderae (strain DSM 22663 / VKM B-2946 / 1633)</name>
    <dbReference type="NCBI Taxonomy" id="1184251"/>
    <lineage>
        <taxon>Archaea</taxon>
        <taxon>Thermoproteota</taxon>
        <taxon>Thermoprotei</taxon>
        <taxon>Desulfurococcales</taxon>
        <taxon>Desulfurococcaceae</taxon>
        <taxon>Thermogladius</taxon>
    </lineage>
</organism>
<dbReference type="InterPro" id="IPR003156">
    <property type="entry name" value="DHHA1_dom"/>
</dbReference>
<dbReference type="OrthoDB" id="18016at2157"/>
<feature type="domain" description="DHHA1" evidence="1">
    <location>
        <begin position="231"/>
        <end position="292"/>
    </location>
</feature>
<evidence type="ECO:0000313" key="2">
    <source>
        <dbReference type="EMBL" id="AFK51667.1"/>
    </source>
</evidence>
<dbReference type="GeneID" id="13013565"/>
<evidence type="ECO:0000259" key="1">
    <source>
        <dbReference type="Pfam" id="PF02272"/>
    </source>
</evidence>
<dbReference type="KEGG" id="thg:TCELL_1244"/>
<dbReference type="STRING" id="1184251.TCELL_1244"/>
<name>I3TFX9_THEC1</name>
<accession>I3TFX9</accession>
<proteinExistence type="predicted"/>
<dbReference type="SUPFAM" id="SSF64182">
    <property type="entry name" value="DHH phosphoesterases"/>
    <property type="match status" value="1"/>
</dbReference>
<dbReference type="AlphaFoldDB" id="I3TFX9"/>
<protein>
    <submittedName>
        <fullName evidence="2">Phosphoesterase, DHHA1</fullName>
    </submittedName>
</protein>
<dbReference type="GO" id="GO:0003676">
    <property type="term" value="F:nucleic acid binding"/>
    <property type="evidence" value="ECO:0007669"/>
    <property type="project" value="InterPro"/>
</dbReference>
<dbReference type="InParanoid" id="I3TFX9"/>
<evidence type="ECO:0000313" key="3">
    <source>
        <dbReference type="Proteomes" id="UP000005270"/>
    </source>
</evidence>
<dbReference type="PANTHER" id="PTHR42146">
    <property type="entry name" value="3',5'-CYCLIC-NUCLEOTIDE PHOSPHODIESTERASE"/>
    <property type="match status" value="1"/>
</dbReference>
<dbReference type="Gene3D" id="3.10.310.30">
    <property type="match status" value="1"/>
</dbReference>
<dbReference type="PANTHER" id="PTHR42146:SF1">
    <property type="entry name" value="OLIGORIBONUCLEASE NRNB"/>
    <property type="match status" value="1"/>
</dbReference>
<dbReference type="eggNOG" id="arCOG00423">
    <property type="taxonomic scope" value="Archaea"/>
</dbReference>
<gene>
    <name evidence="2" type="ordered locus">TCELL_1244</name>
</gene>
<dbReference type="InterPro" id="IPR038763">
    <property type="entry name" value="DHH_sf"/>
</dbReference>